<dbReference type="Proteomes" id="UP000028411">
    <property type="component" value="Unassembled WGS sequence"/>
</dbReference>
<protein>
    <submittedName>
        <fullName evidence="1">Type-F conjugative transfer system protein TraW</fullName>
    </submittedName>
</protein>
<proteinExistence type="predicted"/>
<name>A0A081RII4_SPHCR</name>
<dbReference type="NCBIfam" id="TIGR02743">
    <property type="entry name" value="TraW"/>
    <property type="match status" value="1"/>
</dbReference>
<dbReference type="OrthoDB" id="7171737at2"/>
<dbReference type="eggNOG" id="ENOG5032VBB">
    <property type="taxonomic scope" value="Bacteria"/>
</dbReference>
<reference evidence="1 2" key="1">
    <citation type="submission" date="2014-02" db="EMBL/GenBank/DDBJ databases">
        <title>Whole genome sequence of Sphingobium chlorophenolicum NBRC 16172.</title>
        <authorList>
            <person name="Gan H.M."/>
            <person name="Gan H.Y."/>
            <person name="Chew T.H."/>
            <person name="Savka M.A."/>
        </authorList>
    </citation>
    <scope>NUCLEOTIDE SEQUENCE [LARGE SCALE GENOMIC DNA]</scope>
    <source>
        <strain evidence="1 2">NBRC 16172</strain>
    </source>
</reference>
<dbReference type="EMBL" id="JFHR01000003">
    <property type="protein sequence ID" value="KEQ55007.1"/>
    <property type="molecule type" value="Genomic_DNA"/>
</dbReference>
<gene>
    <name evidence="1" type="primary">traW_2</name>
    <name evidence="1" type="ORF">BV95_00556</name>
</gene>
<comment type="caution">
    <text evidence="1">The sequence shown here is derived from an EMBL/GenBank/DDBJ whole genome shotgun (WGS) entry which is preliminary data.</text>
</comment>
<dbReference type="InterPro" id="IPR014114">
    <property type="entry name" value="TraW"/>
</dbReference>
<sequence>MIRRAGLFGGTLGVALVASSSWPIVQGALAKDHGVMGQTWAIAEPDLLATIDTRLKTLQANGGIERMQTALREKTEERVRNPIPVAGIGAVRESRSWTFDPTIVLDQDIQDQKGRLVARAGQRVNPLSFVAMKTDLVFIDGRDDAQVDWALKRWTAQNAKIIFVAGSPFNRMGEKKRRFFFDQQGKLTSHFGIARVPAVVEPAGQVLKISEIEMSGAGA</sequence>
<accession>A0A081RII4</accession>
<dbReference type="RefSeq" id="WP_024310619.1">
    <property type="nucleotide sequence ID" value="NZ_JFHR01000003.1"/>
</dbReference>
<organism evidence="1 2">
    <name type="scientific">Sphingobium chlorophenolicum</name>
    <dbReference type="NCBI Taxonomy" id="46429"/>
    <lineage>
        <taxon>Bacteria</taxon>
        <taxon>Pseudomonadati</taxon>
        <taxon>Pseudomonadota</taxon>
        <taxon>Alphaproteobacteria</taxon>
        <taxon>Sphingomonadales</taxon>
        <taxon>Sphingomonadaceae</taxon>
        <taxon>Sphingobium</taxon>
    </lineage>
</organism>
<dbReference type="PATRIC" id="fig|46429.4.peg.547"/>
<evidence type="ECO:0000313" key="2">
    <source>
        <dbReference type="Proteomes" id="UP000028411"/>
    </source>
</evidence>
<dbReference type="AlphaFoldDB" id="A0A081RII4"/>
<evidence type="ECO:0000313" key="1">
    <source>
        <dbReference type="EMBL" id="KEQ55007.1"/>
    </source>
</evidence>